<dbReference type="GO" id="GO:0001113">
    <property type="term" value="P:transcription open complex formation at RNA polymerase II promoter"/>
    <property type="evidence" value="ECO:0007669"/>
    <property type="project" value="EnsemblFungi"/>
</dbReference>
<comment type="function">
    <text evidence="7">General factor that plays a major role in the activation of eukaryotic genes transcribed by RNA polymerase II.</text>
</comment>
<dbReference type="InterPro" id="IPR013150">
    <property type="entry name" value="TFIIB_cyclin"/>
</dbReference>
<evidence type="ECO:0000256" key="4">
    <source>
        <dbReference type="ARBA" id="ARBA00023015"/>
    </source>
</evidence>
<keyword evidence="5" id="KW-0804">Transcription</keyword>
<dbReference type="GeneID" id="19327742"/>
<keyword evidence="9" id="KW-0479">Metal-binding</keyword>
<evidence type="ECO:0000256" key="2">
    <source>
        <dbReference type="ARBA" id="ARBA00013932"/>
    </source>
</evidence>
<dbReference type="PRINTS" id="PR00685">
    <property type="entry name" value="TIFACTORIIB"/>
</dbReference>
<dbReference type="InterPro" id="IPR000812">
    <property type="entry name" value="TFIIB"/>
</dbReference>
<dbReference type="InterPro" id="IPR013763">
    <property type="entry name" value="Cyclin-like_dom"/>
</dbReference>
<keyword evidence="4" id="KW-0805">Transcription regulation</keyword>
<reference evidence="12" key="1">
    <citation type="journal article" date="2013" name="Genome Announc.">
        <title>Draft genome sequence of the ascomycete Phaeoacremonium aleophilum strain UCR-PA7, a causal agent of the esca disease complex in grapevines.</title>
        <authorList>
            <person name="Blanco-Ulate B."/>
            <person name="Rolshausen P."/>
            <person name="Cantu D."/>
        </authorList>
    </citation>
    <scope>NUCLEOTIDE SEQUENCE [LARGE SCALE GENOMIC DNA]</scope>
    <source>
        <strain evidence="12">UCR-PA7</strain>
    </source>
</reference>
<dbReference type="RefSeq" id="XP_007917749.1">
    <property type="nucleotide sequence ID" value="XM_007919558.1"/>
</dbReference>
<protein>
    <recommendedName>
        <fullName evidence="2">Transcription initiation factor IIB</fullName>
    </recommendedName>
    <alternativeName>
        <fullName evidence="6">General transcription factor TFIIB</fullName>
    </alternativeName>
</protein>
<evidence type="ECO:0000259" key="10">
    <source>
        <dbReference type="PROSITE" id="PS51134"/>
    </source>
</evidence>
<evidence type="ECO:0000313" key="12">
    <source>
        <dbReference type="Proteomes" id="UP000014074"/>
    </source>
</evidence>
<dbReference type="KEGG" id="tmn:UCRPA7_7023"/>
<dbReference type="GO" id="GO:0001174">
    <property type="term" value="P:transcriptional start site selection at RNA polymerase II promoter"/>
    <property type="evidence" value="ECO:0007669"/>
    <property type="project" value="EnsemblFungi"/>
</dbReference>
<keyword evidence="11" id="KW-0648">Protein biosynthesis</keyword>
<dbReference type="eggNOG" id="KOG1597">
    <property type="taxonomic scope" value="Eukaryota"/>
</dbReference>
<dbReference type="SUPFAM" id="SSF47954">
    <property type="entry name" value="Cyclin-like"/>
    <property type="match status" value="2"/>
</dbReference>
<accession>R8BE39</accession>
<dbReference type="GO" id="GO:0001139">
    <property type="term" value="F:RNA polymerase II complex recruiting activity"/>
    <property type="evidence" value="ECO:0007669"/>
    <property type="project" value="EnsemblFungi"/>
</dbReference>
<dbReference type="HOGENOM" id="CLU_043736_1_0_1"/>
<dbReference type="PROSITE" id="PS51134">
    <property type="entry name" value="ZF_TFIIB"/>
    <property type="match status" value="1"/>
</dbReference>
<dbReference type="GO" id="GO:0016251">
    <property type="term" value="F:RNA polymerase II general transcription initiation factor activity"/>
    <property type="evidence" value="ECO:0007669"/>
    <property type="project" value="EnsemblFungi"/>
</dbReference>
<dbReference type="GO" id="GO:0005634">
    <property type="term" value="C:nucleus"/>
    <property type="evidence" value="ECO:0007669"/>
    <property type="project" value="EnsemblFungi"/>
</dbReference>
<keyword evidence="11" id="KW-0396">Initiation factor</keyword>
<dbReference type="Gene3D" id="1.10.472.170">
    <property type="match status" value="1"/>
</dbReference>
<evidence type="ECO:0000256" key="9">
    <source>
        <dbReference type="PROSITE-ProRule" id="PRU00469"/>
    </source>
</evidence>
<gene>
    <name evidence="11" type="ORF">UCRPA7_7023</name>
</gene>
<dbReference type="FunFam" id="1.10.472.170:FF:000001">
    <property type="entry name" value="Transcription initiation factor IIB"/>
    <property type="match status" value="1"/>
</dbReference>
<evidence type="ECO:0000256" key="6">
    <source>
        <dbReference type="ARBA" id="ARBA00031706"/>
    </source>
</evidence>
<dbReference type="CDD" id="cd20551">
    <property type="entry name" value="CYCLIN_TFIIB_rpt1"/>
    <property type="match status" value="1"/>
</dbReference>
<sequence>MMDVLGSGSSAAEEFKENLDNIVMCQDCKEFPPNLVEEFSSGDLVCGTCGLVVPGRIVDTRSEWRTFANDDQNNDDPSRVGDAGNPLFEDSVGTLQTNIGRDGSNAFHLQRAQNKTVEKGSKALKEGFAQIKQFVDTLQAGNVVRDSAQHIYKLVEDGKVMKGKPQEAIIAGCIFIACRSNNTPRTFREIYNLTHVSKKEIGRVFKQLESYLIKKQMEDPTGSLISIQNVAGFQSTSSTSASDLVTRYISNLGIRNQALAEKVAKALAAKTSSVPDLAGRSPLSVAAACIYMASHLISEPKTSKEIANIAGVSDGTIKTAYRFLYQARETLITADLLPNVKASLDKLPPN</sequence>
<dbReference type="GO" id="GO:0003743">
    <property type="term" value="F:translation initiation factor activity"/>
    <property type="evidence" value="ECO:0007669"/>
    <property type="project" value="UniProtKB-KW"/>
</dbReference>
<evidence type="ECO:0000256" key="1">
    <source>
        <dbReference type="ARBA" id="ARBA00010857"/>
    </source>
</evidence>
<dbReference type="PROSITE" id="PS00782">
    <property type="entry name" value="TFIIB"/>
    <property type="match status" value="2"/>
</dbReference>
<dbReference type="PANTHER" id="PTHR11618:SF13">
    <property type="entry name" value="TRANSCRIPTION INITIATION FACTOR IIB"/>
    <property type="match status" value="1"/>
</dbReference>
<dbReference type="Pfam" id="PF08271">
    <property type="entry name" value="Zn_Ribbon_TF"/>
    <property type="match status" value="1"/>
</dbReference>
<dbReference type="InterPro" id="IPR036915">
    <property type="entry name" value="Cyclin-like_sf"/>
</dbReference>
<dbReference type="GO" id="GO:0097550">
    <property type="term" value="C:transcription preinitiation complex"/>
    <property type="evidence" value="ECO:0007669"/>
    <property type="project" value="EnsemblFungi"/>
</dbReference>
<dbReference type="AlphaFoldDB" id="R8BE39"/>
<dbReference type="PANTHER" id="PTHR11618">
    <property type="entry name" value="TRANSCRIPTION INITIATION FACTOR IIB-RELATED"/>
    <property type="match status" value="1"/>
</dbReference>
<dbReference type="SUPFAM" id="SSF57783">
    <property type="entry name" value="Zinc beta-ribbon"/>
    <property type="match status" value="1"/>
</dbReference>
<name>R8BE39_PHAM7</name>
<dbReference type="GO" id="GO:0008270">
    <property type="term" value="F:zinc ion binding"/>
    <property type="evidence" value="ECO:0007669"/>
    <property type="project" value="UniProtKB-KW"/>
</dbReference>
<dbReference type="SMART" id="SM00385">
    <property type="entry name" value="CYCLIN"/>
    <property type="match status" value="2"/>
</dbReference>
<dbReference type="InterPro" id="IPR023486">
    <property type="entry name" value="TFIIB_CS"/>
</dbReference>
<dbReference type="InterPro" id="IPR013137">
    <property type="entry name" value="Znf_TFIIB"/>
</dbReference>
<dbReference type="OrthoDB" id="25790at2759"/>
<dbReference type="Gene3D" id="1.10.472.10">
    <property type="entry name" value="Cyclin-like"/>
    <property type="match status" value="1"/>
</dbReference>
<proteinExistence type="inferred from homology"/>
<keyword evidence="3" id="KW-0677">Repeat</keyword>
<evidence type="ECO:0000256" key="5">
    <source>
        <dbReference type="ARBA" id="ARBA00023163"/>
    </source>
</evidence>
<keyword evidence="9" id="KW-0863">Zinc-finger</keyword>
<organism evidence="11 12">
    <name type="scientific">Phaeoacremonium minimum (strain UCR-PA7)</name>
    <name type="common">Esca disease fungus</name>
    <name type="synonym">Togninia minima</name>
    <dbReference type="NCBI Taxonomy" id="1286976"/>
    <lineage>
        <taxon>Eukaryota</taxon>
        <taxon>Fungi</taxon>
        <taxon>Dikarya</taxon>
        <taxon>Ascomycota</taxon>
        <taxon>Pezizomycotina</taxon>
        <taxon>Sordariomycetes</taxon>
        <taxon>Sordariomycetidae</taxon>
        <taxon>Togniniales</taxon>
        <taxon>Togniniaceae</taxon>
        <taxon>Phaeoacremonium</taxon>
    </lineage>
</organism>
<evidence type="ECO:0000256" key="7">
    <source>
        <dbReference type="ARBA" id="ARBA00056616"/>
    </source>
</evidence>
<keyword evidence="9" id="KW-0862">Zinc</keyword>
<comment type="similarity">
    <text evidence="1">Belongs to the TFIIB family.</text>
</comment>
<dbReference type="Proteomes" id="UP000014074">
    <property type="component" value="Unassembled WGS sequence"/>
</dbReference>
<dbReference type="FunFam" id="2.20.25.10:FF:000036">
    <property type="entry name" value="Transcription initiation factor IIB"/>
    <property type="match status" value="1"/>
</dbReference>
<evidence type="ECO:0000313" key="11">
    <source>
        <dbReference type="EMBL" id="EON97571.1"/>
    </source>
</evidence>
<comment type="subunit">
    <text evidence="8">Associates with TFIID-IIA (DA complex) to form TFIID-IIA-IIB (DAB-complex) which is then recognized by polymerase II.</text>
</comment>
<dbReference type="GO" id="GO:0017025">
    <property type="term" value="F:TBP-class protein binding"/>
    <property type="evidence" value="ECO:0007669"/>
    <property type="project" value="EnsemblFungi"/>
</dbReference>
<evidence type="ECO:0000256" key="8">
    <source>
        <dbReference type="ARBA" id="ARBA00066213"/>
    </source>
</evidence>
<feature type="domain" description="TFIIB-type" evidence="10">
    <location>
        <begin position="21"/>
        <end position="54"/>
    </location>
</feature>
<dbReference type="EMBL" id="KB933264">
    <property type="protein sequence ID" value="EON97571.1"/>
    <property type="molecule type" value="Genomic_DNA"/>
</dbReference>
<keyword evidence="12" id="KW-1185">Reference proteome</keyword>
<dbReference type="Pfam" id="PF00382">
    <property type="entry name" value="TFIIB"/>
    <property type="match status" value="2"/>
</dbReference>
<evidence type="ECO:0000256" key="3">
    <source>
        <dbReference type="ARBA" id="ARBA00022737"/>
    </source>
</evidence>